<keyword evidence="3" id="KW-1185">Reference proteome</keyword>
<comment type="caution">
    <text evidence="2">The sequence shown here is derived from an EMBL/GenBank/DDBJ whole genome shotgun (WGS) entry which is preliminary data.</text>
</comment>
<reference evidence="2 3" key="1">
    <citation type="submission" date="2023-11" db="EMBL/GenBank/DDBJ databases">
        <title>Lentzea sokolovensis, sp. nov., Lentzea kristufkii, sp. nov., and Lentzea miocenensis, sp. nov., rare actinobacteria from Sokolov Coal Basin, Miocene lacustrine sediment, Czech Republic.</title>
        <authorList>
            <person name="Lara A."/>
            <person name="Kotroba L."/>
            <person name="Nouioui I."/>
            <person name="Neumann-Schaal M."/>
            <person name="Mast Y."/>
            <person name="Chronakova A."/>
        </authorList>
    </citation>
    <scope>NUCLEOTIDE SEQUENCE [LARGE SCALE GENOMIC DNA]</scope>
    <source>
        <strain evidence="2 3">BCCO 10_0798</strain>
    </source>
</reference>
<evidence type="ECO:0000313" key="3">
    <source>
        <dbReference type="Proteomes" id="UP001271792"/>
    </source>
</evidence>
<dbReference type="RefSeq" id="WP_319983816.1">
    <property type="nucleotide sequence ID" value="NZ_JAXAVV010000004.1"/>
</dbReference>
<sequence>MPWGVFALPLFAGCAGLARSDQENGTDAATEEFAASVESSRRDQLTRLGQG</sequence>
<accession>A0ABU4TND5</accession>
<feature type="region of interest" description="Disordered" evidence="1">
    <location>
        <begin position="21"/>
        <end position="51"/>
    </location>
</feature>
<proteinExistence type="predicted"/>
<evidence type="ECO:0000313" key="2">
    <source>
        <dbReference type="EMBL" id="MDX8049793.1"/>
    </source>
</evidence>
<organism evidence="2 3">
    <name type="scientific">Lentzea kristufekii</name>
    <dbReference type="NCBI Taxonomy" id="3095430"/>
    <lineage>
        <taxon>Bacteria</taxon>
        <taxon>Bacillati</taxon>
        <taxon>Actinomycetota</taxon>
        <taxon>Actinomycetes</taxon>
        <taxon>Pseudonocardiales</taxon>
        <taxon>Pseudonocardiaceae</taxon>
        <taxon>Lentzea</taxon>
    </lineage>
</organism>
<gene>
    <name evidence="2" type="ORF">SK571_10410</name>
</gene>
<dbReference type="EMBL" id="JAXAVV010000004">
    <property type="protein sequence ID" value="MDX8049793.1"/>
    <property type="molecule type" value="Genomic_DNA"/>
</dbReference>
<dbReference type="Proteomes" id="UP001271792">
    <property type="component" value="Unassembled WGS sequence"/>
</dbReference>
<name>A0ABU4TND5_9PSEU</name>
<evidence type="ECO:0000256" key="1">
    <source>
        <dbReference type="SAM" id="MobiDB-lite"/>
    </source>
</evidence>
<protein>
    <submittedName>
        <fullName evidence="2">Uncharacterized protein</fullName>
    </submittedName>
</protein>